<evidence type="ECO:0000256" key="1">
    <source>
        <dbReference type="SAM" id="MobiDB-lite"/>
    </source>
</evidence>
<evidence type="ECO:0000313" key="3">
    <source>
        <dbReference type="Proteomes" id="UP000012073"/>
    </source>
</evidence>
<dbReference type="KEGG" id="ccp:CHC_T00006812001"/>
<sequence>MLALSIENCAREQELEKIALQTIEENRREEEMYAQEATELEGVVAELDSQKSKMPEDQQRLQESLREKRDVVEDRAHRKLSFPFMFSCCACQPS</sequence>
<accession>R7QPD6</accession>
<evidence type="ECO:0000313" key="2">
    <source>
        <dbReference type="EMBL" id="CDF39633.1"/>
    </source>
</evidence>
<feature type="region of interest" description="Disordered" evidence="1">
    <location>
        <begin position="48"/>
        <end position="67"/>
    </location>
</feature>
<dbReference type="Gramene" id="CDF39633">
    <property type="protein sequence ID" value="CDF39633"/>
    <property type="gene ID" value="CHC_T00006812001"/>
</dbReference>
<keyword evidence="3" id="KW-1185">Reference proteome</keyword>
<gene>
    <name evidence="2" type="ORF">CHC_T00006812001</name>
</gene>
<proteinExistence type="predicted"/>
<protein>
    <submittedName>
        <fullName evidence="2">Uncharacterized protein</fullName>
    </submittedName>
</protein>
<dbReference type="RefSeq" id="XP_005709927.1">
    <property type="nucleotide sequence ID" value="XM_005709870.1"/>
</dbReference>
<organism evidence="2 3">
    <name type="scientific">Chondrus crispus</name>
    <name type="common">Carrageen Irish moss</name>
    <name type="synonym">Polymorpha crispa</name>
    <dbReference type="NCBI Taxonomy" id="2769"/>
    <lineage>
        <taxon>Eukaryota</taxon>
        <taxon>Rhodophyta</taxon>
        <taxon>Florideophyceae</taxon>
        <taxon>Rhodymeniophycidae</taxon>
        <taxon>Gigartinales</taxon>
        <taxon>Gigartinaceae</taxon>
        <taxon>Chondrus</taxon>
    </lineage>
</organism>
<dbReference type="Proteomes" id="UP000012073">
    <property type="component" value="Unassembled WGS sequence"/>
</dbReference>
<dbReference type="GeneID" id="17317642"/>
<dbReference type="EMBL" id="HG002060">
    <property type="protein sequence ID" value="CDF39633.1"/>
    <property type="molecule type" value="Genomic_DNA"/>
</dbReference>
<dbReference type="AlphaFoldDB" id="R7QPD6"/>
<reference evidence="3" key="1">
    <citation type="journal article" date="2013" name="Proc. Natl. Acad. Sci. U.S.A.">
        <title>Genome structure and metabolic features in the red seaweed Chondrus crispus shed light on evolution of the Archaeplastida.</title>
        <authorList>
            <person name="Collen J."/>
            <person name="Porcel B."/>
            <person name="Carre W."/>
            <person name="Ball S.G."/>
            <person name="Chaparro C."/>
            <person name="Tonon T."/>
            <person name="Barbeyron T."/>
            <person name="Michel G."/>
            <person name="Noel B."/>
            <person name="Valentin K."/>
            <person name="Elias M."/>
            <person name="Artiguenave F."/>
            <person name="Arun A."/>
            <person name="Aury J.M."/>
            <person name="Barbosa-Neto J.F."/>
            <person name="Bothwell J.H."/>
            <person name="Bouget F.Y."/>
            <person name="Brillet L."/>
            <person name="Cabello-Hurtado F."/>
            <person name="Capella-Gutierrez S."/>
            <person name="Charrier B."/>
            <person name="Cladiere L."/>
            <person name="Cock J.M."/>
            <person name="Coelho S.M."/>
            <person name="Colleoni C."/>
            <person name="Czjzek M."/>
            <person name="Da Silva C."/>
            <person name="Delage L."/>
            <person name="Denoeud F."/>
            <person name="Deschamps P."/>
            <person name="Dittami S.M."/>
            <person name="Gabaldon T."/>
            <person name="Gachon C.M."/>
            <person name="Groisillier A."/>
            <person name="Herve C."/>
            <person name="Jabbari K."/>
            <person name="Katinka M."/>
            <person name="Kloareg B."/>
            <person name="Kowalczyk N."/>
            <person name="Labadie K."/>
            <person name="Leblanc C."/>
            <person name="Lopez P.J."/>
            <person name="McLachlan D.H."/>
            <person name="Meslet-Cladiere L."/>
            <person name="Moustafa A."/>
            <person name="Nehr Z."/>
            <person name="Nyvall Collen P."/>
            <person name="Panaud O."/>
            <person name="Partensky F."/>
            <person name="Poulain J."/>
            <person name="Rensing S.A."/>
            <person name="Rousvoal S."/>
            <person name="Samson G."/>
            <person name="Symeonidi A."/>
            <person name="Weissenbach J."/>
            <person name="Zambounis A."/>
            <person name="Wincker P."/>
            <person name="Boyen C."/>
        </authorList>
    </citation>
    <scope>NUCLEOTIDE SEQUENCE [LARGE SCALE GENOMIC DNA]</scope>
    <source>
        <strain evidence="3">cv. Stackhouse</strain>
    </source>
</reference>
<name>R7QPD6_CHOCR</name>